<keyword evidence="2" id="KW-1185">Reference proteome</keyword>
<dbReference type="Pfam" id="PF04978">
    <property type="entry name" value="MST"/>
    <property type="match status" value="1"/>
</dbReference>
<sequence length="173" mass="18852">MSATEAVRTLLEDSFGRLHELVGGITDGLSREQGAYRPDPEANSIAWLLWHATRIQDDHIAGLAGAEQVWPQWRDRFGLPLGPWDTGFGHSSEQVGQVQAEASDLAGYHADVHRFSLDYVRGLSADDLAAIVDESWDPPVTASARLVSVIGELNQHLGQAAYVRGLAERAGIR</sequence>
<accession>A0A8J2XM66</accession>
<evidence type="ECO:0000313" key="2">
    <source>
        <dbReference type="Proteomes" id="UP000616114"/>
    </source>
</evidence>
<dbReference type="EMBL" id="BMFY01000022">
    <property type="protein sequence ID" value="GGA28078.1"/>
    <property type="molecule type" value="Genomic_DNA"/>
</dbReference>
<dbReference type="NCBIfam" id="NF047843">
    <property type="entry name" value="MST_Rv0443"/>
    <property type="match status" value="1"/>
</dbReference>
<name>A0A8J2XM66_9MICO</name>
<proteinExistence type="predicted"/>
<dbReference type="InterPro" id="IPR007061">
    <property type="entry name" value="MST-like"/>
</dbReference>
<reference evidence="1" key="1">
    <citation type="journal article" date="2014" name="Int. J. Syst. Evol. Microbiol.">
        <title>Complete genome sequence of Corynebacterium casei LMG S-19264T (=DSM 44701T), isolated from a smear-ripened cheese.</title>
        <authorList>
            <consortium name="US DOE Joint Genome Institute (JGI-PGF)"/>
            <person name="Walter F."/>
            <person name="Albersmeier A."/>
            <person name="Kalinowski J."/>
            <person name="Ruckert C."/>
        </authorList>
    </citation>
    <scope>NUCLEOTIDE SEQUENCE</scope>
    <source>
        <strain evidence="1">CGMCC 1.12785</strain>
    </source>
</reference>
<dbReference type="RefSeq" id="WP_188552021.1">
    <property type="nucleotide sequence ID" value="NZ_BMFY01000022.1"/>
</dbReference>
<reference evidence="1" key="2">
    <citation type="submission" date="2020-09" db="EMBL/GenBank/DDBJ databases">
        <authorList>
            <person name="Sun Q."/>
            <person name="Zhou Y."/>
        </authorList>
    </citation>
    <scope>NUCLEOTIDE SEQUENCE</scope>
    <source>
        <strain evidence="1">CGMCC 1.12785</strain>
    </source>
</reference>
<evidence type="ECO:0008006" key="3">
    <source>
        <dbReference type="Google" id="ProtNLM"/>
    </source>
</evidence>
<dbReference type="InterPro" id="IPR034660">
    <property type="entry name" value="DinB/YfiT-like"/>
</dbReference>
<dbReference type="AlphaFoldDB" id="A0A8J2XM66"/>
<dbReference type="SUPFAM" id="SSF109854">
    <property type="entry name" value="DinB/YfiT-like putative metalloenzymes"/>
    <property type="match status" value="1"/>
</dbReference>
<gene>
    <name evidence="1" type="ORF">GCM10011333_33560</name>
</gene>
<protein>
    <recommendedName>
        <fullName evidence="3">DinB family protein</fullName>
    </recommendedName>
</protein>
<evidence type="ECO:0000313" key="1">
    <source>
        <dbReference type="EMBL" id="GGA28078.1"/>
    </source>
</evidence>
<organism evidence="1 2">
    <name type="scientific">Sediminivirga luteola</name>
    <dbReference type="NCBI Taxonomy" id="1774748"/>
    <lineage>
        <taxon>Bacteria</taxon>
        <taxon>Bacillati</taxon>
        <taxon>Actinomycetota</taxon>
        <taxon>Actinomycetes</taxon>
        <taxon>Micrococcales</taxon>
        <taxon>Brevibacteriaceae</taxon>
        <taxon>Sediminivirga</taxon>
    </lineage>
</organism>
<comment type="caution">
    <text evidence="1">The sequence shown here is derived from an EMBL/GenBank/DDBJ whole genome shotgun (WGS) entry which is preliminary data.</text>
</comment>
<dbReference type="Gene3D" id="1.20.120.450">
    <property type="entry name" value="dinb family like domain"/>
    <property type="match status" value="1"/>
</dbReference>
<dbReference type="Proteomes" id="UP000616114">
    <property type="component" value="Unassembled WGS sequence"/>
</dbReference>